<keyword evidence="3 8" id="KW-0812">Transmembrane</keyword>
<feature type="transmembrane region" description="Helical" evidence="8">
    <location>
        <begin position="21"/>
        <end position="41"/>
    </location>
</feature>
<evidence type="ECO:0000256" key="6">
    <source>
        <dbReference type="ARBA" id="ARBA00038076"/>
    </source>
</evidence>
<feature type="transmembrane region" description="Helical" evidence="8">
    <location>
        <begin position="231"/>
        <end position="253"/>
    </location>
</feature>
<feature type="transmembrane region" description="Helical" evidence="8">
    <location>
        <begin position="710"/>
        <end position="732"/>
    </location>
</feature>
<accession>A0A1V9A130</accession>
<dbReference type="PANTHER" id="PTHR30572:SF4">
    <property type="entry name" value="ABC TRANSPORTER PERMEASE YTRF"/>
    <property type="match status" value="1"/>
</dbReference>
<gene>
    <name evidence="10" type="ORF">B1813_13895</name>
</gene>
<keyword evidence="11" id="KW-1185">Reference proteome</keyword>
<dbReference type="Pfam" id="PF02687">
    <property type="entry name" value="FtsX"/>
    <property type="match status" value="2"/>
</dbReference>
<protein>
    <submittedName>
        <fullName evidence="10">Permease</fullName>
    </submittedName>
</protein>
<feature type="domain" description="ABC3 transporter permease C-terminal" evidence="9">
    <location>
        <begin position="192"/>
        <end position="309"/>
    </location>
</feature>
<feature type="transmembrane region" description="Helical" evidence="8">
    <location>
        <begin position="622"/>
        <end position="645"/>
    </location>
</feature>
<organism evidence="10 11">
    <name type="scientific">Saccharomonospora piscinae</name>
    <dbReference type="NCBI Taxonomy" id="687388"/>
    <lineage>
        <taxon>Bacteria</taxon>
        <taxon>Bacillati</taxon>
        <taxon>Actinomycetota</taxon>
        <taxon>Actinomycetes</taxon>
        <taxon>Pseudonocardiales</taxon>
        <taxon>Pseudonocardiaceae</taxon>
        <taxon>Saccharomonospora</taxon>
    </lineage>
</organism>
<dbReference type="PANTHER" id="PTHR30572">
    <property type="entry name" value="MEMBRANE COMPONENT OF TRANSPORTER-RELATED"/>
    <property type="match status" value="1"/>
</dbReference>
<feature type="transmembrane region" description="Helical" evidence="8">
    <location>
        <begin position="186"/>
        <end position="210"/>
    </location>
</feature>
<feature type="transmembrane region" description="Helical" evidence="8">
    <location>
        <begin position="352"/>
        <end position="378"/>
    </location>
</feature>
<evidence type="ECO:0000256" key="3">
    <source>
        <dbReference type="ARBA" id="ARBA00022692"/>
    </source>
</evidence>
<proteinExistence type="inferred from homology"/>
<evidence type="ECO:0000256" key="8">
    <source>
        <dbReference type="SAM" id="Phobius"/>
    </source>
</evidence>
<evidence type="ECO:0000256" key="5">
    <source>
        <dbReference type="ARBA" id="ARBA00023136"/>
    </source>
</evidence>
<dbReference type="InterPro" id="IPR050250">
    <property type="entry name" value="Macrolide_Exporter_MacB"/>
</dbReference>
<dbReference type="RefSeq" id="WP_081192647.1">
    <property type="nucleotide sequence ID" value="NZ_MWIH01000006.1"/>
</dbReference>
<dbReference type="GO" id="GO:0005886">
    <property type="term" value="C:plasma membrane"/>
    <property type="evidence" value="ECO:0007669"/>
    <property type="project" value="UniProtKB-SubCell"/>
</dbReference>
<dbReference type="STRING" id="1962155.B1813_13895"/>
<dbReference type="GO" id="GO:0022857">
    <property type="term" value="F:transmembrane transporter activity"/>
    <property type="evidence" value="ECO:0007669"/>
    <property type="project" value="TreeGrafter"/>
</dbReference>
<feature type="transmembrane region" description="Helical" evidence="8">
    <location>
        <begin position="676"/>
        <end position="698"/>
    </location>
</feature>
<name>A0A1V9A130_SACPI</name>
<evidence type="ECO:0000313" key="11">
    <source>
        <dbReference type="Proteomes" id="UP000192591"/>
    </source>
</evidence>
<evidence type="ECO:0000313" key="10">
    <source>
        <dbReference type="EMBL" id="OQO90644.1"/>
    </source>
</evidence>
<evidence type="ECO:0000256" key="7">
    <source>
        <dbReference type="SAM" id="MobiDB-lite"/>
    </source>
</evidence>
<feature type="transmembrane region" description="Helical" evidence="8">
    <location>
        <begin position="399"/>
        <end position="421"/>
    </location>
</feature>
<keyword evidence="4 8" id="KW-1133">Transmembrane helix</keyword>
<reference evidence="10 11" key="1">
    <citation type="submission" date="2017-02" db="EMBL/GenBank/DDBJ databases">
        <title>Draft genome of Saccharomonospora sp. 154.</title>
        <authorList>
            <person name="Alonso-Carmona G.S."/>
            <person name="De La Haba R."/>
            <person name="Vera-Gargallo B."/>
            <person name="Sandoval-Trujillo A.H."/>
            <person name="Ramirez-Duran N."/>
            <person name="Ventosa A."/>
        </authorList>
    </citation>
    <scope>NUCLEOTIDE SEQUENCE [LARGE SCALE GENOMIC DNA]</scope>
    <source>
        <strain evidence="10 11">LRS4.154</strain>
    </source>
</reference>
<dbReference type="AlphaFoldDB" id="A0A1V9A130"/>
<evidence type="ECO:0000259" key="9">
    <source>
        <dbReference type="Pfam" id="PF02687"/>
    </source>
</evidence>
<feature type="region of interest" description="Disordered" evidence="7">
    <location>
        <begin position="509"/>
        <end position="544"/>
    </location>
</feature>
<feature type="domain" description="ABC3 transporter permease C-terminal" evidence="9">
    <location>
        <begin position="623"/>
        <end position="735"/>
    </location>
</feature>
<dbReference type="EMBL" id="MWIH01000006">
    <property type="protein sequence ID" value="OQO90644.1"/>
    <property type="molecule type" value="Genomic_DNA"/>
</dbReference>
<comment type="subcellular location">
    <subcellularLocation>
        <location evidence="1">Cell membrane</location>
        <topology evidence="1">Multi-pass membrane protein</topology>
    </subcellularLocation>
</comment>
<feature type="transmembrane region" description="Helical" evidence="8">
    <location>
        <begin position="280"/>
        <end position="303"/>
    </location>
</feature>
<evidence type="ECO:0000256" key="1">
    <source>
        <dbReference type="ARBA" id="ARBA00004651"/>
    </source>
</evidence>
<keyword evidence="5 8" id="KW-0472">Membrane</keyword>
<feature type="transmembrane region" description="Helical" evidence="8">
    <location>
        <begin position="323"/>
        <end position="340"/>
    </location>
</feature>
<sequence>MIALRLAWRVLRTDRRTRTSAILMGVGVAVATGLMLLLVSLPGAAQSRMDRGGWQVAFEIPDNPDDQSMLIAASEGFVDGELVNRVDVAALGDGSAIALPPGVERFPAPGEVLLSPALRDLVAERPGSSLGERYPGTVVGTLGADALTHPGQLVALVGHTAEELPGASPVAGFAPPGSVEDPMLDLLAGVGVVVLLVPSLVLVSSAARLTAARRERRLAALRLAGATPRQVVAMVAGENTVAAVAGALLGWAASPALHLAASTVSWQGGTWHVGDFATPLPLALTVVVAIPLLVLLAAVFGVWRVVRTPLGAANAHRPRRPHWARLLSLPAALGLFVVALEEPGLLGGLGLVLALALVIGSSVLLGPWVTAAVGSLFSRIWRGPAVLLAGRRLRHDPKGAYRSSAGVVLAVFTGSMALTLLPSLASTAGSASPFRDPVLYVQAGQDAPEVAERTNAALERYGLDVEAEVLPEVSIETSGWQGSALVADCETAGRLLSVTMAVSCADAPGLSSEDTVDLDGATVAPGAGEDGGPKKPLPSDLPVHQLTTEDSGLRVPTVLHPDVLPEAVVPEYGTVAVPTTPQNAEQVRTALAASANGLSIESVATQLADQQSQLDDLRRVTVIGLVVATLLSGCSAAITAAGSVMDRRRTFGSLMAAGTPVRVLGRALRTEAAMPALVATVGAGAVGVFIGTALFQAVTGAETIIISPWALAPVVLGIGTAVIAASVCTPALRRVAAEPLSDE</sequence>
<evidence type="ECO:0000256" key="2">
    <source>
        <dbReference type="ARBA" id="ARBA00022475"/>
    </source>
</evidence>
<comment type="similarity">
    <text evidence="6">Belongs to the ABC-4 integral membrane protein family.</text>
</comment>
<comment type="caution">
    <text evidence="10">The sequence shown here is derived from an EMBL/GenBank/DDBJ whole genome shotgun (WGS) entry which is preliminary data.</text>
</comment>
<dbReference type="Proteomes" id="UP000192591">
    <property type="component" value="Unassembled WGS sequence"/>
</dbReference>
<keyword evidence="2" id="KW-1003">Cell membrane</keyword>
<dbReference type="InterPro" id="IPR003838">
    <property type="entry name" value="ABC3_permease_C"/>
</dbReference>
<evidence type="ECO:0000256" key="4">
    <source>
        <dbReference type="ARBA" id="ARBA00022989"/>
    </source>
</evidence>